<keyword evidence="2" id="KW-0413">Isomerase</keyword>
<dbReference type="Proteomes" id="UP000248975">
    <property type="component" value="Unassembled WGS sequence"/>
</dbReference>
<feature type="transmembrane region" description="Helical" evidence="1">
    <location>
        <begin position="175"/>
        <end position="193"/>
    </location>
</feature>
<feature type="transmembrane region" description="Helical" evidence="1">
    <location>
        <begin position="27"/>
        <end position="50"/>
    </location>
</feature>
<evidence type="ECO:0000313" key="3">
    <source>
        <dbReference type="Proteomes" id="UP000248975"/>
    </source>
</evidence>
<keyword evidence="1" id="KW-1133">Transmembrane helix</keyword>
<proteinExistence type="predicted"/>
<feature type="transmembrane region" description="Helical" evidence="1">
    <location>
        <begin position="138"/>
        <end position="155"/>
    </location>
</feature>
<gene>
    <name evidence="2" type="ORF">DI533_14035</name>
</gene>
<protein>
    <submittedName>
        <fullName evidence="2">Isopropylmalate isomerase</fullName>
    </submittedName>
</protein>
<sequence length="203" mass="22480">MTVGDFLAKAQSCALRRWSPTIGDPSVMGWVTVGVYAMAACFCLAVVVRGGIPSATRRRERLFWLLLGVALCVLAVNKQLDLQSYLTAFGRCVSNMQGWYQDRRIVQAVFIVSLLIAMVVLGLALWRMMRGTLRRTGIALVGFVFVLAFVAVRAVGFHHFDALINMRLGDIRLNWLFELTGPAVIILAAIGMMRQSSRKTRAA</sequence>
<evidence type="ECO:0000313" key="2">
    <source>
        <dbReference type="EMBL" id="PZQ96707.1"/>
    </source>
</evidence>
<dbReference type="EMBL" id="QFQS01000003">
    <property type="protein sequence ID" value="PZQ96707.1"/>
    <property type="molecule type" value="Genomic_DNA"/>
</dbReference>
<organism evidence="2 3">
    <name type="scientific">Cereibacter sphaeroides</name>
    <name type="common">Rhodobacter sphaeroides</name>
    <dbReference type="NCBI Taxonomy" id="1063"/>
    <lineage>
        <taxon>Bacteria</taxon>
        <taxon>Pseudomonadati</taxon>
        <taxon>Pseudomonadota</taxon>
        <taxon>Alphaproteobacteria</taxon>
        <taxon>Rhodobacterales</taxon>
        <taxon>Paracoccaceae</taxon>
        <taxon>Cereibacter</taxon>
    </lineage>
</organism>
<reference evidence="2 3" key="1">
    <citation type="submission" date="2017-08" db="EMBL/GenBank/DDBJ databases">
        <title>Infants hospitalized years apart are colonized by the same room-sourced microbial strains.</title>
        <authorList>
            <person name="Brooks B."/>
            <person name="Olm M.R."/>
            <person name="Firek B.A."/>
            <person name="Baker R."/>
            <person name="Thomas B.C."/>
            <person name="Morowitz M.J."/>
            <person name="Banfield J.F."/>
        </authorList>
    </citation>
    <scope>NUCLEOTIDE SEQUENCE [LARGE SCALE GENOMIC DNA]</scope>
    <source>
        <strain evidence="2">S2_003_000_R2_11</strain>
    </source>
</reference>
<comment type="caution">
    <text evidence="2">The sequence shown here is derived from an EMBL/GenBank/DDBJ whole genome shotgun (WGS) entry which is preliminary data.</text>
</comment>
<keyword evidence="1" id="KW-0812">Transmembrane</keyword>
<feature type="transmembrane region" description="Helical" evidence="1">
    <location>
        <begin position="105"/>
        <end position="126"/>
    </location>
</feature>
<dbReference type="GO" id="GO:0016853">
    <property type="term" value="F:isomerase activity"/>
    <property type="evidence" value="ECO:0007669"/>
    <property type="project" value="UniProtKB-KW"/>
</dbReference>
<name>A0A2W5TLV9_CERSP</name>
<keyword evidence="1" id="KW-0472">Membrane</keyword>
<dbReference type="AlphaFoldDB" id="A0A2W5TLV9"/>
<evidence type="ECO:0000256" key="1">
    <source>
        <dbReference type="SAM" id="Phobius"/>
    </source>
</evidence>
<accession>A0A2W5TLV9</accession>
<feature type="transmembrane region" description="Helical" evidence="1">
    <location>
        <begin position="62"/>
        <end position="80"/>
    </location>
</feature>